<evidence type="ECO:0008006" key="4">
    <source>
        <dbReference type="Google" id="ProtNLM"/>
    </source>
</evidence>
<feature type="transmembrane region" description="Helical" evidence="1">
    <location>
        <begin position="6"/>
        <end position="25"/>
    </location>
</feature>
<gene>
    <name evidence="2" type="ORF">EWM59_25655</name>
</gene>
<protein>
    <recommendedName>
        <fullName evidence="4">Outer membrane protein assembly factor BamE</fullName>
    </recommendedName>
</protein>
<name>A0A4Q5LTA7_9BACT</name>
<proteinExistence type="predicted"/>
<dbReference type="RefSeq" id="WP_130024091.1">
    <property type="nucleotide sequence ID" value="NZ_SEWF01000075.1"/>
</dbReference>
<evidence type="ECO:0000313" key="3">
    <source>
        <dbReference type="Proteomes" id="UP000293162"/>
    </source>
</evidence>
<keyword evidence="1" id="KW-0812">Transmembrane</keyword>
<evidence type="ECO:0000256" key="1">
    <source>
        <dbReference type="SAM" id="Phobius"/>
    </source>
</evidence>
<evidence type="ECO:0000313" key="2">
    <source>
        <dbReference type="EMBL" id="RYU92727.1"/>
    </source>
</evidence>
<dbReference type="OrthoDB" id="981332at2"/>
<keyword evidence="3" id="KW-1185">Reference proteome</keyword>
<keyword evidence="1" id="KW-0472">Membrane</keyword>
<keyword evidence="1" id="KW-1133">Transmembrane helix</keyword>
<dbReference type="AlphaFoldDB" id="A0A4Q5LTA7"/>
<dbReference type="Proteomes" id="UP000293162">
    <property type="component" value="Unassembled WGS sequence"/>
</dbReference>
<sequence length="124" mass="14254">MKYRKILIIVIILVVCIFLGLNALLKSLSVENDDEFNSIRWKNDLEIRSFMLASLEDNYLKKGLSKNEILTLLGTPDGQFSDVENDTLNNELGYNLGIVYLDPCDFIISFDKNQKVVSWEKSCR</sequence>
<comment type="caution">
    <text evidence="2">The sequence shown here is derived from an EMBL/GenBank/DDBJ whole genome shotgun (WGS) entry which is preliminary data.</text>
</comment>
<accession>A0A4Q5LTA7</accession>
<reference evidence="2 3" key="1">
    <citation type="submission" date="2019-02" db="EMBL/GenBank/DDBJ databases">
        <title>Bacterial novel species Emticicia sp. 17J42-9 isolated from soil.</title>
        <authorList>
            <person name="Jung H.-Y."/>
        </authorList>
    </citation>
    <scope>NUCLEOTIDE SEQUENCE [LARGE SCALE GENOMIC DNA]</scope>
    <source>
        <strain evidence="2 3">17J42-9</strain>
    </source>
</reference>
<dbReference type="EMBL" id="SEWF01000075">
    <property type="protein sequence ID" value="RYU92727.1"/>
    <property type="molecule type" value="Genomic_DNA"/>
</dbReference>
<organism evidence="2 3">
    <name type="scientific">Emticicia agri</name>
    <dbReference type="NCBI Taxonomy" id="2492393"/>
    <lineage>
        <taxon>Bacteria</taxon>
        <taxon>Pseudomonadati</taxon>
        <taxon>Bacteroidota</taxon>
        <taxon>Cytophagia</taxon>
        <taxon>Cytophagales</taxon>
        <taxon>Leadbetterellaceae</taxon>
        <taxon>Emticicia</taxon>
    </lineage>
</organism>